<accession>A0A410RN79</accession>
<sequence length="102" mass="11562">MLSNEVVEAVYDKCDGKCRYCGKKLSFSNYGQYGARGSWQVDHSRSRMNGGTHHLNNLFPACIPCNQEKGGRNGKSYIQARRAKNQHVPTPEKPGLWEWLFG</sequence>
<dbReference type="CDD" id="cd00085">
    <property type="entry name" value="HNHc"/>
    <property type="match status" value="1"/>
</dbReference>
<name>A0A410RN79_CORCK</name>
<dbReference type="InterPro" id="IPR002711">
    <property type="entry name" value="HNH"/>
</dbReference>
<evidence type="ECO:0000313" key="3">
    <source>
        <dbReference type="Proteomes" id="UP000288758"/>
    </source>
</evidence>
<protein>
    <submittedName>
        <fullName evidence="2">HNH endonuclease domain-containing protein</fullName>
    </submittedName>
</protein>
<keyword evidence="2" id="KW-0378">Hydrolase</keyword>
<evidence type="ECO:0000313" key="2">
    <source>
        <dbReference type="EMBL" id="QAT83424.1"/>
    </source>
</evidence>
<organism evidence="2 3">
    <name type="scientific">Corallococcus coralloides</name>
    <name type="common">Myxococcus coralloides</name>
    <dbReference type="NCBI Taxonomy" id="184914"/>
    <lineage>
        <taxon>Bacteria</taxon>
        <taxon>Pseudomonadati</taxon>
        <taxon>Myxococcota</taxon>
        <taxon>Myxococcia</taxon>
        <taxon>Myxococcales</taxon>
        <taxon>Cystobacterineae</taxon>
        <taxon>Myxococcaceae</taxon>
        <taxon>Corallococcus</taxon>
    </lineage>
</organism>
<dbReference type="RefSeq" id="WP_128795579.1">
    <property type="nucleotide sequence ID" value="NZ_CP034669.1"/>
</dbReference>
<evidence type="ECO:0000259" key="1">
    <source>
        <dbReference type="Pfam" id="PF01844"/>
    </source>
</evidence>
<gene>
    <name evidence="2" type="ORF">EJ065_1826</name>
</gene>
<dbReference type="Pfam" id="PF01844">
    <property type="entry name" value="HNH"/>
    <property type="match status" value="1"/>
</dbReference>
<dbReference type="GO" id="GO:0003676">
    <property type="term" value="F:nucleic acid binding"/>
    <property type="evidence" value="ECO:0007669"/>
    <property type="project" value="InterPro"/>
</dbReference>
<dbReference type="InterPro" id="IPR003615">
    <property type="entry name" value="HNH_nuc"/>
</dbReference>
<keyword evidence="2" id="KW-0255">Endonuclease</keyword>
<keyword evidence="2" id="KW-0540">Nuclease</keyword>
<dbReference type="GO" id="GO:0008270">
    <property type="term" value="F:zinc ion binding"/>
    <property type="evidence" value="ECO:0007669"/>
    <property type="project" value="InterPro"/>
</dbReference>
<reference evidence="2 3" key="1">
    <citation type="submission" date="2018-12" db="EMBL/GenBank/DDBJ databases">
        <title>Complete Genome Sequence of the Corallopyronin A producing Myxobacterium Corallococcus coralloides B035.</title>
        <authorList>
            <person name="Bouhired S.M."/>
            <person name="Rupp O."/>
            <person name="Blom J."/>
            <person name="Schaeberle T.F."/>
            <person name="Kehraus S."/>
            <person name="Schiefer A."/>
            <person name="Pfarr K."/>
            <person name="Goesmann A."/>
            <person name="Hoerauf A."/>
            <person name="Koenig G.M."/>
        </authorList>
    </citation>
    <scope>NUCLEOTIDE SEQUENCE [LARGE SCALE GENOMIC DNA]</scope>
    <source>
        <strain evidence="2 3">B035</strain>
    </source>
</reference>
<dbReference type="GO" id="GO:0004519">
    <property type="term" value="F:endonuclease activity"/>
    <property type="evidence" value="ECO:0007669"/>
    <property type="project" value="UniProtKB-KW"/>
</dbReference>
<dbReference type="AlphaFoldDB" id="A0A410RN79"/>
<proteinExistence type="predicted"/>
<dbReference type="EMBL" id="CP034669">
    <property type="protein sequence ID" value="QAT83424.1"/>
    <property type="molecule type" value="Genomic_DNA"/>
</dbReference>
<dbReference type="Gene3D" id="1.10.30.50">
    <property type="match status" value="1"/>
</dbReference>
<feature type="domain" description="HNH" evidence="1">
    <location>
        <begin position="18"/>
        <end position="70"/>
    </location>
</feature>
<dbReference type="Proteomes" id="UP000288758">
    <property type="component" value="Chromosome"/>
</dbReference>